<protein>
    <recommendedName>
        <fullName evidence="8">ATP synthase subunit delta</fullName>
    </recommendedName>
    <alternativeName>
        <fullName evidence="8">ATP synthase F(1) sector subunit delta</fullName>
    </alternativeName>
    <alternativeName>
        <fullName evidence="8">F-type ATPase subunit delta</fullName>
        <shortName evidence="8">F-ATPase subunit delta</shortName>
    </alternativeName>
</protein>
<comment type="similarity">
    <text evidence="8">Belongs to the ATPase delta chain family.</text>
</comment>
<dbReference type="InterPro" id="IPR026015">
    <property type="entry name" value="ATP_synth_OSCP/delta_N_sf"/>
</dbReference>
<keyword evidence="4 8" id="KW-0406">Ion transport</keyword>
<dbReference type="EMBL" id="JACJPW010000034">
    <property type="protein sequence ID" value="MBD2182310.1"/>
    <property type="molecule type" value="Genomic_DNA"/>
</dbReference>
<evidence type="ECO:0000256" key="7">
    <source>
        <dbReference type="ARBA" id="ARBA00023310"/>
    </source>
</evidence>
<comment type="function">
    <text evidence="8">This protein is part of the stalk that links CF(0) to CF(1). It either transmits conformational changes from CF(0) to CF(1) or is implicated in proton conduction.</text>
</comment>
<organism evidence="9 10">
    <name type="scientific">Aerosakkonema funiforme FACHB-1375</name>
    <dbReference type="NCBI Taxonomy" id="2949571"/>
    <lineage>
        <taxon>Bacteria</taxon>
        <taxon>Bacillati</taxon>
        <taxon>Cyanobacteriota</taxon>
        <taxon>Cyanophyceae</taxon>
        <taxon>Oscillatoriophycideae</taxon>
        <taxon>Aerosakkonematales</taxon>
        <taxon>Aerosakkonemataceae</taxon>
        <taxon>Aerosakkonema</taxon>
    </lineage>
</organism>
<dbReference type="GO" id="GO:0031676">
    <property type="term" value="C:plasma membrane-derived thylakoid membrane"/>
    <property type="evidence" value="ECO:0007669"/>
    <property type="project" value="UniProtKB-SubCell"/>
</dbReference>
<dbReference type="GO" id="GO:0045259">
    <property type="term" value="C:proton-transporting ATP synthase complex"/>
    <property type="evidence" value="ECO:0007669"/>
    <property type="project" value="UniProtKB-KW"/>
</dbReference>
<reference evidence="9" key="2">
    <citation type="submission" date="2020-08" db="EMBL/GenBank/DDBJ databases">
        <authorList>
            <person name="Chen M."/>
            <person name="Teng W."/>
            <person name="Zhao L."/>
            <person name="Hu C."/>
            <person name="Zhou Y."/>
            <person name="Han B."/>
            <person name="Song L."/>
            <person name="Shu W."/>
        </authorList>
    </citation>
    <scope>NUCLEOTIDE SEQUENCE</scope>
    <source>
        <strain evidence="9">FACHB-1375</strain>
    </source>
</reference>
<evidence type="ECO:0000256" key="5">
    <source>
        <dbReference type="ARBA" id="ARBA00023136"/>
    </source>
</evidence>
<dbReference type="PROSITE" id="PS00389">
    <property type="entry name" value="ATPASE_DELTA"/>
    <property type="match status" value="1"/>
</dbReference>
<evidence type="ECO:0000256" key="2">
    <source>
        <dbReference type="ARBA" id="ARBA00022448"/>
    </source>
</evidence>
<sequence>MKGSLISAEVLEPYAEALMSVAQSHNQVDKIGEDVSGLLSLLQSSPELGDFLSNPIIEAEAKKAVLQQLVGEQVHPYTMNILKLLVDRRRIMFLQGICEHFQDLLRQIKQTALAEVTSAVELSEAQRQAIVERVKALSGAQQVELKTEIDRDLIGGVIIKVGSQVLDASLRGQLRRIGMRLSAG</sequence>
<name>A0A926VEW7_9CYAN</name>
<dbReference type="AlphaFoldDB" id="A0A926VEW7"/>
<evidence type="ECO:0000256" key="1">
    <source>
        <dbReference type="ARBA" id="ARBA00004370"/>
    </source>
</evidence>
<dbReference type="Proteomes" id="UP000641646">
    <property type="component" value="Unassembled WGS sequence"/>
</dbReference>
<evidence type="ECO:0000313" key="10">
    <source>
        <dbReference type="Proteomes" id="UP000641646"/>
    </source>
</evidence>
<dbReference type="SUPFAM" id="SSF47928">
    <property type="entry name" value="N-terminal domain of the delta subunit of the F1F0-ATP synthase"/>
    <property type="match status" value="1"/>
</dbReference>
<dbReference type="HAMAP" id="MF_01416">
    <property type="entry name" value="ATP_synth_delta_bact"/>
    <property type="match status" value="1"/>
</dbReference>
<dbReference type="GO" id="GO:0046933">
    <property type="term" value="F:proton-transporting ATP synthase activity, rotational mechanism"/>
    <property type="evidence" value="ECO:0007669"/>
    <property type="project" value="UniProtKB-UniRule"/>
</dbReference>
<keyword evidence="2 8" id="KW-0813">Transport</keyword>
<dbReference type="NCBIfam" id="TIGR01145">
    <property type="entry name" value="ATP_synt_delta"/>
    <property type="match status" value="1"/>
</dbReference>
<evidence type="ECO:0000256" key="4">
    <source>
        <dbReference type="ARBA" id="ARBA00023065"/>
    </source>
</evidence>
<keyword evidence="6 8" id="KW-0139">CF(1)</keyword>
<dbReference type="PANTHER" id="PTHR11910">
    <property type="entry name" value="ATP SYNTHASE DELTA CHAIN"/>
    <property type="match status" value="1"/>
</dbReference>
<dbReference type="RefSeq" id="WP_190465121.1">
    <property type="nucleotide sequence ID" value="NZ_JACJPW010000034.1"/>
</dbReference>
<accession>A0A926VEW7</accession>
<keyword evidence="8" id="KW-0793">Thylakoid</keyword>
<evidence type="ECO:0000256" key="8">
    <source>
        <dbReference type="HAMAP-Rule" id="MF_01416"/>
    </source>
</evidence>
<dbReference type="InterPro" id="IPR020781">
    <property type="entry name" value="ATPase_OSCP/d_CS"/>
</dbReference>
<keyword evidence="5 8" id="KW-0472">Membrane</keyword>
<reference evidence="9" key="1">
    <citation type="journal article" date="2015" name="ISME J.">
        <title>Draft Genome Sequence of Streptomyces incarnatus NRRL8089, which Produces the Nucleoside Antibiotic Sinefungin.</title>
        <authorList>
            <person name="Oshima K."/>
            <person name="Hattori M."/>
            <person name="Shimizu H."/>
            <person name="Fukuda K."/>
            <person name="Nemoto M."/>
            <person name="Inagaki K."/>
            <person name="Tamura T."/>
        </authorList>
    </citation>
    <scope>NUCLEOTIDE SEQUENCE</scope>
    <source>
        <strain evidence="9">FACHB-1375</strain>
    </source>
</reference>
<evidence type="ECO:0000256" key="6">
    <source>
        <dbReference type="ARBA" id="ARBA00023196"/>
    </source>
</evidence>
<keyword evidence="10" id="KW-1185">Reference proteome</keyword>
<dbReference type="PRINTS" id="PR00125">
    <property type="entry name" value="ATPASEDELTA"/>
</dbReference>
<comment type="function">
    <text evidence="8">F(1)F(0) ATP synthase produces ATP from ADP in the presence of a proton or sodium gradient. F-type ATPases consist of two structural domains, F(1) containing the extramembraneous catalytic core and F(0) containing the membrane proton channel, linked together by a central stalk and a peripheral stalk. During catalysis, ATP synthesis in the catalytic domain of F(1) is coupled via a rotary mechanism of the central stalk subunits to proton translocation.</text>
</comment>
<evidence type="ECO:0000256" key="3">
    <source>
        <dbReference type="ARBA" id="ARBA00022781"/>
    </source>
</evidence>
<dbReference type="Pfam" id="PF00213">
    <property type="entry name" value="OSCP"/>
    <property type="match status" value="1"/>
</dbReference>
<keyword evidence="3 8" id="KW-0375">Hydrogen ion transport</keyword>
<comment type="subcellular location">
    <subcellularLocation>
        <location evidence="8">Cellular thylakoid membrane</location>
        <topology evidence="8">Peripheral membrane protein</topology>
    </subcellularLocation>
    <subcellularLocation>
        <location evidence="1">Membrane</location>
    </subcellularLocation>
</comment>
<comment type="caution">
    <text evidence="9">The sequence shown here is derived from an EMBL/GenBank/DDBJ whole genome shotgun (WGS) entry which is preliminary data.</text>
</comment>
<evidence type="ECO:0000313" key="9">
    <source>
        <dbReference type="EMBL" id="MBD2182310.1"/>
    </source>
</evidence>
<keyword evidence="7 8" id="KW-0066">ATP synthesis</keyword>
<dbReference type="Gene3D" id="1.10.520.20">
    <property type="entry name" value="N-terminal domain of the delta subunit of the F1F0-ATP synthase"/>
    <property type="match status" value="1"/>
</dbReference>
<proteinExistence type="inferred from homology"/>
<gene>
    <name evidence="8" type="primary">atpH</name>
    <name evidence="8" type="synonym">atpD</name>
    <name evidence="9" type="ORF">H6G03_14600</name>
</gene>
<dbReference type="InterPro" id="IPR000711">
    <property type="entry name" value="ATPase_OSCP/dsu"/>
</dbReference>